<feature type="region of interest" description="Disordered" evidence="1">
    <location>
        <begin position="1"/>
        <end position="36"/>
    </location>
</feature>
<feature type="domain" description="Tudor" evidence="2">
    <location>
        <begin position="226"/>
        <end position="346"/>
    </location>
</feature>
<dbReference type="Gene3D" id="2.30.30.140">
    <property type="match status" value="2"/>
</dbReference>
<accession>A0A7R9INF7</accession>
<dbReference type="GO" id="GO:0005737">
    <property type="term" value="C:cytoplasm"/>
    <property type="evidence" value="ECO:0007669"/>
    <property type="project" value="UniProtKB-ARBA"/>
</dbReference>
<reference evidence="3" key="1">
    <citation type="submission" date="2020-11" db="EMBL/GenBank/DDBJ databases">
        <authorList>
            <person name="Tran Van P."/>
        </authorList>
    </citation>
    <scope>NUCLEOTIDE SEQUENCE</scope>
</reference>
<dbReference type="PANTHER" id="PTHR22948:SF29">
    <property type="entry name" value="FI02030P-RELATED"/>
    <property type="match status" value="1"/>
</dbReference>
<name>A0A7R9INF7_9NEOP</name>
<evidence type="ECO:0000256" key="1">
    <source>
        <dbReference type="SAM" id="MobiDB-lite"/>
    </source>
</evidence>
<dbReference type="AlphaFoldDB" id="A0A7R9INF7"/>
<sequence>MELFVPSEHNAANGDPTESAAMPRLRRAPQHRDTPNIKLISPDLTKTLVLGVGEENYLLSLRKFAESKRLPELQCKVFPLKHGGNVRYYSYIQVGDISCNTVDSGCMTATAAIQLAAKRVLHELSSDECAPASSGATFTQLALCRILQLVNSHPGGLWLKNIPSEYLRVYKESVPEGWKDAVCKCPLLFKEEISDHMTIVTFSDKISTPSLAPASADKKSATVKLPKGHTWNVHVTLVLTASRIYVNLIGEDLSDELVELHIMMDNFYKRSKVPPVHSPQEGNFYAAPINSEWHRVCLKKVTGPMRGILQLIDTGGEVEGELNMVWELKPIFASLPPQAVLCRLAGLEGFAEDMSLKEHISARITKKQFVAVVLSRTPCVTVMLYDTSKEEIINININMAKSISDTARFPKLQVGVRQTAYVSYVCPKEGTLYLTLEHKKYIHYMNIMFNYLMTTDNERPNIVRPSFPVDQGKMYLVSESEGSSWLRAKAKRSSQSKVEVQCIDYGKHVIVHPMQLVVLDNLSPALVNIPSQEGSTKPTAMLPTGYTTDKQTIIEINRTTNIIVLHTTALDRDRCWRNNRGESVGRLTGEHWSSFNSVLRDTQQLTAQRGLGSNPFGRIPGYFTSHWGFTFGLRISGSARDGSGQTFRRIARQFTDLARMVRLDSPAKSGRRNFVSTNVHQRVYTSWGVQLVDTPKPFWNGPLVNLVLVSSPTQALLESFSELHSSAVQVKLSLVEMTHETAGLLKEMVENHYLVVEMVDAGGDVVMLFLCYRAVTSSLSASPNRMPFTLTRKPGMSDEQFSTLCTLITQMYESYSVPLGVSVTTHSDVGVSLNTAAMENLTLDNRPNKSTTAQNLGNVLLNSILSSKSVQDPFLRKETINTAVKTQERPEGSEPASKYVVVVRPGQARRTGTGTKRGFGKTLFIETILEN</sequence>
<dbReference type="InterPro" id="IPR002999">
    <property type="entry name" value="Tudor"/>
</dbReference>
<evidence type="ECO:0000313" key="3">
    <source>
        <dbReference type="EMBL" id="CAD7461570.1"/>
    </source>
</evidence>
<dbReference type="Gene3D" id="2.40.50.90">
    <property type="match status" value="1"/>
</dbReference>
<dbReference type="InterPro" id="IPR050621">
    <property type="entry name" value="Tudor_domain_containing"/>
</dbReference>
<gene>
    <name evidence="3" type="ORF">TTEB3V08_LOCUS9479</name>
</gene>
<dbReference type="Gene3D" id="3.30.420.610">
    <property type="entry name" value="LOTUS domain-like"/>
    <property type="match status" value="1"/>
</dbReference>
<dbReference type="SUPFAM" id="SSF63748">
    <property type="entry name" value="Tudor/PWWP/MBT"/>
    <property type="match status" value="2"/>
</dbReference>
<evidence type="ECO:0000259" key="2">
    <source>
        <dbReference type="Pfam" id="PF00567"/>
    </source>
</evidence>
<dbReference type="Pfam" id="PF00567">
    <property type="entry name" value="TUDOR"/>
    <property type="match status" value="2"/>
</dbReference>
<dbReference type="PANTHER" id="PTHR22948">
    <property type="entry name" value="TUDOR DOMAIN CONTAINING PROTEIN"/>
    <property type="match status" value="1"/>
</dbReference>
<feature type="domain" description="Tudor" evidence="2">
    <location>
        <begin position="419"/>
        <end position="520"/>
    </location>
</feature>
<dbReference type="CDD" id="cd20379">
    <property type="entry name" value="Tudor_dTUD-like"/>
    <property type="match status" value="1"/>
</dbReference>
<dbReference type="InterPro" id="IPR041966">
    <property type="entry name" value="LOTUS-like"/>
</dbReference>
<proteinExistence type="predicted"/>
<protein>
    <recommendedName>
        <fullName evidence="2">Tudor domain-containing protein</fullName>
    </recommendedName>
</protein>
<dbReference type="EMBL" id="OE004936">
    <property type="protein sequence ID" value="CAD7461570.1"/>
    <property type="molecule type" value="Genomic_DNA"/>
</dbReference>
<organism evidence="3">
    <name type="scientific">Timema tahoe</name>
    <dbReference type="NCBI Taxonomy" id="61484"/>
    <lineage>
        <taxon>Eukaryota</taxon>
        <taxon>Metazoa</taxon>
        <taxon>Ecdysozoa</taxon>
        <taxon>Arthropoda</taxon>
        <taxon>Hexapoda</taxon>
        <taxon>Insecta</taxon>
        <taxon>Pterygota</taxon>
        <taxon>Neoptera</taxon>
        <taxon>Polyneoptera</taxon>
        <taxon>Phasmatodea</taxon>
        <taxon>Timematodea</taxon>
        <taxon>Timematoidea</taxon>
        <taxon>Timematidae</taxon>
        <taxon>Timema</taxon>
    </lineage>
</organism>
<dbReference type="InterPro" id="IPR035437">
    <property type="entry name" value="SNase_OB-fold_sf"/>
</dbReference>